<evidence type="ECO:0000313" key="2">
    <source>
        <dbReference type="Proteomes" id="UP001627154"/>
    </source>
</evidence>
<comment type="caution">
    <text evidence="1">The sequence shown here is derived from an EMBL/GenBank/DDBJ whole genome shotgun (WGS) entry which is preliminary data.</text>
</comment>
<accession>A0ABD2VWR9</accession>
<dbReference type="Proteomes" id="UP001627154">
    <property type="component" value="Unassembled WGS sequence"/>
</dbReference>
<dbReference type="EMBL" id="JBJJXI010000169">
    <property type="protein sequence ID" value="KAL3384716.1"/>
    <property type="molecule type" value="Genomic_DNA"/>
</dbReference>
<evidence type="ECO:0000313" key="1">
    <source>
        <dbReference type="EMBL" id="KAL3384716.1"/>
    </source>
</evidence>
<protein>
    <submittedName>
        <fullName evidence="1">Uncharacterized protein</fullName>
    </submittedName>
</protein>
<organism evidence="1 2">
    <name type="scientific">Trichogramma kaykai</name>
    <dbReference type="NCBI Taxonomy" id="54128"/>
    <lineage>
        <taxon>Eukaryota</taxon>
        <taxon>Metazoa</taxon>
        <taxon>Ecdysozoa</taxon>
        <taxon>Arthropoda</taxon>
        <taxon>Hexapoda</taxon>
        <taxon>Insecta</taxon>
        <taxon>Pterygota</taxon>
        <taxon>Neoptera</taxon>
        <taxon>Endopterygota</taxon>
        <taxon>Hymenoptera</taxon>
        <taxon>Apocrita</taxon>
        <taxon>Proctotrupomorpha</taxon>
        <taxon>Chalcidoidea</taxon>
        <taxon>Trichogrammatidae</taxon>
        <taxon>Trichogramma</taxon>
    </lineage>
</organism>
<sequence length="72" mass="8459">MICGDSFSKCASIHIDQFSFTYFLFLYRPDSSSSADKRGQARKFNEIYSRFQKQGKVKITPESYLSQRRMND</sequence>
<name>A0ABD2VWR9_9HYME</name>
<proteinExistence type="predicted"/>
<dbReference type="AlphaFoldDB" id="A0ABD2VWR9"/>
<gene>
    <name evidence="1" type="ORF">TKK_019538</name>
</gene>
<keyword evidence="2" id="KW-1185">Reference proteome</keyword>
<reference evidence="1 2" key="1">
    <citation type="journal article" date="2024" name="bioRxiv">
        <title>A reference genome for Trichogramma kaykai: A tiny desert-dwelling parasitoid wasp with competing sex-ratio distorters.</title>
        <authorList>
            <person name="Culotta J."/>
            <person name="Lindsey A.R."/>
        </authorList>
    </citation>
    <scope>NUCLEOTIDE SEQUENCE [LARGE SCALE GENOMIC DNA]</scope>
    <source>
        <strain evidence="1 2">KSX58</strain>
    </source>
</reference>